<dbReference type="Gene3D" id="3.30.559.10">
    <property type="entry name" value="Chloramphenicol acetyltransferase-like domain"/>
    <property type="match status" value="1"/>
</dbReference>
<evidence type="ECO:0000313" key="3">
    <source>
        <dbReference type="Proteomes" id="UP000664167"/>
    </source>
</evidence>
<gene>
    <name evidence="2" type="ORF">J0695_15485</name>
</gene>
<proteinExistence type="predicted"/>
<reference evidence="2" key="1">
    <citation type="submission" date="2021-03" db="EMBL/GenBank/DDBJ databases">
        <title>Streptomyces poriferae sp. nov., a novel marine sponge-derived Actinobacteria species with anti-MRSA activity.</title>
        <authorList>
            <person name="Sandoval-Powers M."/>
            <person name="Kralova S."/>
            <person name="Nguyen G.-S."/>
            <person name="Fawwal D."/>
            <person name="Degnes K."/>
            <person name="Klinkenberg G."/>
            <person name="Sletta H."/>
            <person name="Wentzel A."/>
            <person name="Liles M.R."/>
        </authorList>
    </citation>
    <scope>NUCLEOTIDE SEQUENCE</scope>
    <source>
        <strain evidence="2">DSM 41794</strain>
    </source>
</reference>
<protein>
    <submittedName>
        <fullName evidence="2">2-oxo acid dehydrogenase subunit E2</fullName>
    </submittedName>
</protein>
<dbReference type="InterPro" id="IPR001078">
    <property type="entry name" value="2-oxoacid_DH_actylTfrase"/>
</dbReference>
<dbReference type="GO" id="GO:0016746">
    <property type="term" value="F:acyltransferase activity"/>
    <property type="evidence" value="ECO:0007669"/>
    <property type="project" value="InterPro"/>
</dbReference>
<keyword evidence="3" id="KW-1185">Reference proteome</keyword>
<evidence type="ECO:0000313" key="2">
    <source>
        <dbReference type="EMBL" id="MBO0513191.1"/>
    </source>
</evidence>
<accession>A0A939F7E0</accession>
<dbReference type="Pfam" id="PF00198">
    <property type="entry name" value="2-oxoacid_dh"/>
    <property type="match status" value="1"/>
</dbReference>
<dbReference type="SUPFAM" id="SSF52777">
    <property type="entry name" value="CoA-dependent acyltransferases"/>
    <property type="match status" value="1"/>
</dbReference>
<dbReference type="EMBL" id="JAFLRJ010000142">
    <property type="protein sequence ID" value="MBO0513191.1"/>
    <property type="molecule type" value="Genomic_DNA"/>
</dbReference>
<name>A0A939F7E0_9ACTN</name>
<dbReference type="Proteomes" id="UP000664167">
    <property type="component" value="Unassembled WGS sequence"/>
</dbReference>
<organism evidence="2 3">
    <name type="scientific">Streptomyces beijiangensis</name>
    <dbReference type="NCBI Taxonomy" id="163361"/>
    <lineage>
        <taxon>Bacteria</taxon>
        <taxon>Bacillati</taxon>
        <taxon>Actinomycetota</taxon>
        <taxon>Actinomycetes</taxon>
        <taxon>Kitasatosporales</taxon>
        <taxon>Streptomycetaceae</taxon>
        <taxon>Streptomyces</taxon>
    </lineage>
</organism>
<comment type="caution">
    <text evidence="2">The sequence shown here is derived from an EMBL/GenBank/DDBJ whole genome shotgun (WGS) entry which is preliminary data.</text>
</comment>
<feature type="domain" description="2-oxoacid dehydrogenase acyltransferase catalytic" evidence="1">
    <location>
        <begin position="3"/>
        <end position="34"/>
    </location>
</feature>
<sequence length="42" mass="4747">MVHPVGNLTLTFDHRAVDGGYAARFLAFLKEAVELRDWSTEL</sequence>
<dbReference type="InterPro" id="IPR023213">
    <property type="entry name" value="CAT-like_dom_sf"/>
</dbReference>
<evidence type="ECO:0000259" key="1">
    <source>
        <dbReference type="Pfam" id="PF00198"/>
    </source>
</evidence>
<dbReference type="AlphaFoldDB" id="A0A939F7E0"/>